<dbReference type="AlphaFoldDB" id="A0A072PJN0"/>
<feature type="short sequence motif" description="DGA/G" evidence="4">
    <location>
        <begin position="221"/>
        <end position="223"/>
    </location>
</feature>
<keyword evidence="3 4" id="KW-0443">Lipid metabolism</keyword>
<feature type="active site" description="Proton acceptor" evidence="4">
    <location>
        <position position="221"/>
    </location>
</feature>
<keyword evidence="2 4" id="KW-0442">Lipid degradation</keyword>
<dbReference type="VEuPathDB" id="FungiDB:A1O9_04951"/>
<dbReference type="Pfam" id="PF01734">
    <property type="entry name" value="Patatin"/>
    <property type="match status" value="1"/>
</dbReference>
<protein>
    <recommendedName>
        <fullName evidence="5">PNPLA domain-containing protein</fullName>
    </recommendedName>
</protein>
<dbReference type="GeneID" id="25279878"/>
<organism evidence="6 7">
    <name type="scientific">Exophiala aquamarina CBS 119918</name>
    <dbReference type="NCBI Taxonomy" id="1182545"/>
    <lineage>
        <taxon>Eukaryota</taxon>
        <taxon>Fungi</taxon>
        <taxon>Dikarya</taxon>
        <taxon>Ascomycota</taxon>
        <taxon>Pezizomycotina</taxon>
        <taxon>Eurotiomycetes</taxon>
        <taxon>Chaetothyriomycetidae</taxon>
        <taxon>Chaetothyriales</taxon>
        <taxon>Herpotrichiellaceae</taxon>
        <taxon>Exophiala</taxon>
    </lineage>
</organism>
<dbReference type="GO" id="GO:0016020">
    <property type="term" value="C:membrane"/>
    <property type="evidence" value="ECO:0007669"/>
    <property type="project" value="TreeGrafter"/>
</dbReference>
<dbReference type="STRING" id="1182545.A0A072PJN0"/>
<dbReference type="PANTHER" id="PTHR24185">
    <property type="entry name" value="CALCIUM-INDEPENDENT PHOSPHOLIPASE A2-GAMMA"/>
    <property type="match status" value="1"/>
</dbReference>
<accession>A0A072PJN0</accession>
<evidence type="ECO:0000256" key="4">
    <source>
        <dbReference type="PROSITE-ProRule" id="PRU01161"/>
    </source>
</evidence>
<proteinExistence type="predicted"/>
<dbReference type="HOGENOM" id="CLU_045139_0_0_1"/>
<dbReference type="InterPro" id="IPR002641">
    <property type="entry name" value="PNPLA_dom"/>
</dbReference>
<dbReference type="Proteomes" id="UP000027920">
    <property type="component" value="Unassembled WGS sequence"/>
</dbReference>
<evidence type="ECO:0000256" key="3">
    <source>
        <dbReference type="ARBA" id="ARBA00023098"/>
    </source>
</evidence>
<feature type="domain" description="PNPLA" evidence="5">
    <location>
        <begin position="29"/>
        <end position="234"/>
    </location>
</feature>
<dbReference type="InterPro" id="IPR016035">
    <property type="entry name" value="Acyl_Trfase/lysoPLipase"/>
</dbReference>
<dbReference type="RefSeq" id="XP_013262691.1">
    <property type="nucleotide sequence ID" value="XM_013407237.1"/>
</dbReference>
<dbReference type="Gene3D" id="3.40.1090.10">
    <property type="entry name" value="Cytosolic phospholipase A2 catalytic domain"/>
    <property type="match status" value="1"/>
</dbReference>
<evidence type="ECO:0000259" key="5">
    <source>
        <dbReference type="PROSITE" id="PS51635"/>
    </source>
</evidence>
<reference evidence="6 7" key="1">
    <citation type="submission" date="2013-03" db="EMBL/GenBank/DDBJ databases">
        <title>The Genome Sequence of Exophiala aquamarina CBS 119918.</title>
        <authorList>
            <consortium name="The Broad Institute Genomics Platform"/>
            <person name="Cuomo C."/>
            <person name="de Hoog S."/>
            <person name="Gorbushina A."/>
            <person name="Walker B."/>
            <person name="Young S.K."/>
            <person name="Zeng Q."/>
            <person name="Gargeya S."/>
            <person name="Fitzgerald M."/>
            <person name="Haas B."/>
            <person name="Abouelleil A."/>
            <person name="Allen A.W."/>
            <person name="Alvarado L."/>
            <person name="Arachchi H.M."/>
            <person name="Berlin A.M."/>
            <person name="Chapman S.B."/>
            <person name="Gainer-Dewar J."/>
            <person name="Goldberg J."/>
            <person name="Griggs A."/>
            <person name="Gujja S."/>
            <person name="Hansen M."/>
            <person name="Howarth C."/>
            <person name="Imamovic A."/>
            <person name="Ireland A."/>
            <person name="Larimer J."/>
            <person name="McCowan C."/>
            <person name="Murphy C."/>
            <person name="Pearson M."/>
            <person name="Poon T.W."/>
            <person name="Priest M."/>
            <person name="Roberts A."/>
            <person name="Saif S."/>
            <person name="Shea T."/>
            <person name="Sisk P."/>
            <person name="Sykes S."/>
            <person name="Wortman J."/>
            <person name="Nusbaum C."/>
            <person name="Birren B."/>
        </authorList>
    </citation>
    <scope>NUCLEOTIDE SEQUENCE [LARGE SCALE GENOMIC DNA]</scope>
    <source>
        <strain evidence="6 7">CBS 119918</strain>
    </source>
</reference>
<feature type="short sequence motif" description="GXSXG" evidence="4">
    <location>
        <begin position="75"/>
        <end position="79"/>
    </location>
</feature>
<keyword evidence="1 4" id="KW-0378">Hydrolase</keyword>
<dbReference type="GO" id="GO:0047499">
    <property type="term" value="F:calcium-independent phospholipase A2 activity"/>
    <property type="evidence" value="ECO:0007669"/>
    <property type="project" value="TreeGrafter"/>
</dbReference>
<dbReference type="PROSITE" id="PS51635">
    <property type="entry name" value="PNPLA"/>
    <property type="match status" value="1"/>
</dbReference>
<dbReference type="GO" id="GO:0016042">
    <property type="term" value="P:lipid catabolic process"/>
    <property type="evidence" value="ECO:0007669"/>
    <property type="project" value="UniProtKB-UniRule"/>
</dbReference>
<comment type="caution">
    <text evidence="6">The sequence shown here is derived from an EMBL/GenBank/DDBJ whole genome shotgun (WGS) entry which is preliminary data.</text>
</comment>
<evidence type="ECO:0000256" key="1">
    <source>
        <dbReference type="ARBA" id="ARBA00022801"/>
    </source>
</evidence>
<dbReference type="OrthoDB" id="4161490at2759"/>
<feature type="active site" description="Nucleophile" evidence="4">
    <location>
        <position position="77"/>
    </location>
</feature>
<evidence type="ECO:0000313" key="7">
    <source>
        <dbReference type="Proteomes" id="UP000027920"/>
    </source>
</evidence>
<dbReference type="PANTHER" id="PTHR24185:SF1">
    <property type="entry name" value="CALCIUM-INDEPENDENT PHOSPHOLIPASE A2-GAMMA"/>
    <property type="match status" value="1"/>
</dbReference>
<evidence type="ECO:0000313" key="6">
    <source>
        <dbReference type="EMBL" id="KEF60101.1"/>
    </source>
</evidence>
<dbReference type="EMBL" id="AMGV01000003">
    <property type="protein sequence ID" value="KEF60101.1"/>
    <property type="molecule type" value="Genomic_DNA"/>
</dbReference>
<sequence>MSQINEQANGVPFDGGCDSELETRGLCLLSLDGGGVRGLSTLYILRGLMQRLNDEREESNLPRVKPCDIFDLIGGTSTGGLIAIMLGRLEMDVDECIAAYKTLMKTVFEKKRSLFSVGLTGNIKARFSSKALERAIKSVIEARGIPVDDPFYVKVEDEQLRKCKVFVCVKAKETNHISRLRAYRLRGRSPDTFTIWEAALATSAAPTFFDPVQIGDRTYVDGAMGANNPSFEVEKEASNIWCEVSGRLEPLVKMFISVGTGNPGINPVSDRAWKFVSESIVKVATETTETEEMFSSRWRGHLDARYFRFNVEQGLQNLGMAEYQQFSLISAATDEYLESGKTGPRVRTCVLNLRNKSTADSPNEDFCLEQAAAQEREDQNKHRETQSITATEISELIGRGNASLARNQHSNSHKDLVDAYNNFARALRAKRQQVPPPSAKDLARTYQKLMSTCLRLSYYLDFPASKRVTYVSEAEKFGKYALENAIKSQNDGRVAQMQFYLACVKAREIQLRMDSEGLIRSTAQLPEKEAALTSLRGALLYLRTIGSVDMSVYEAMADEYLPYLGDGDSARVAS</sequence>
<dbReference type="CDD" id="cd07216">
    <property type="entry name" value="Pat17_PNPLA8_PNPLA9_like3"/>
    <property type="match status" value="1"/>
</dbReference>
<name>A0A072PJN0_9EURO</name>
<dbReference type="GO" id="GO:0019369">
    <property type="term" value="P:arachidonate metabolic process"/>
    <property type="evidence" value="ECO:0007669"/>
    <property type="project" value="TreeGrafter"/>
</dbReference>
<feature type="short sequence motif" description="GXGXXG" evidence="4">
    <location>
        <begin position="33"/>
        <end position="38"/>
    </location>
</feature>
<dbReference type="GO" id="GO:0046486">
    <property type="term" value="P:glycerolipid metabolic process"/>
    <property type="evidence" value="ECO:0007669"/>
    <property type="project" value="UniProtKB-ARBA"/>
</dbReference>
<keyword evidence="7" id="KW-1185">Reference proteome</keyword>
<gene>
    <name evidence="6" type="ORF">A1O9_04951</name>
</gene>
<evidence type="ECO:0000256" key="2">
    <source>
        <dbReference type="ARBA" id="ARBA00022963"/>
    </source>
</evidence>
<dbReference type="SUPFAM" id="SSF52151">
    <property type="entry name" value="FabD/lysophospholipase-like"/>
    <property type="match status" value="1"/>
</dbReference>